<gene>
    <name evidence="3" type="ORF">GGR91_000099</name>
</gene>
<dbReference type="SUPFAM" id="SSF56601">
    <property type="entry name" value="beta-lactamase/transpeptidase-like"/>
    <property type="match status" value="1"/>
</dbReference>
<proteinExistence type="predicted"/>
<feature type="signal peptide" evidence="1">
    <location>
        <begin position="1"/>
        <end position="25"/>
    </location>
</feature>
<dbReference type="InterPro" id="IPR050789">
    <property type="entry name" value="Diverse_Enzym_Activities"/>
</dbReference>
<evidence type="ECO:0000313" key="4">
    <source>
        <dbReference type="Proteomes" id="UP000581447"/>
    </source>
</evidence>
<keyword evidence="1" id="KW-0732">Signal</keyword>
<dbReference type="InterPro" id="IPR001466">
    <property type="entry name" value="Beta-lactam-related"/>
</dbReference>
<dbReference type="Pfam" id="PF00144">
    <property type="entry name" value="Beta-lactamase"/>
    <property type="match status" value="1"/>
</dbReference>
<dbReference type="Gene3D" id="3.40.710.10">
    <property type="entry name" value="DD-peptidase/beta-lactamase superfamily"/>
    <property type="match status" value="1"/>
</dbReference>
<feature type="domain" description="Beta-lactamase-related" evidence="2">
    <location>
        <begin position="69"/>
        <end position="373"/>
    </location>
</feature>
<keyword evidence="4" id="KW-1185">Reference proteome</keyword>
<evidence type="ECO:0000256" key="1">
    <source>
        <dbReference type="SAM" id="SignalP"/>
    </source>
</evidence>
<organism evidence="3 4">
    <name type="scientific">Sphingorhabdus rigui</name>
    <dbReference type="NCBI Taxonomy" id="1282858"/>
    <lineage>
        <taxon>Bacteria</taxon>
        <taxon>Pseudomonadati</taxon>
        <taxon>Pseudomonadota</taxon>
        <taxon>Alphaproteobacteria</taxon>
        <taxon>Sphingomonadales</taxon>
        <taxon>Sphingomonadaceae</taxon>
        <taxon>Sphingorhabdus</taxon>
    </lineage>
</organism>
<dbReference type="PANTHER" id="PTHR43283:SF3">
    <property type="entry name" value="BETA-LACTAMASE FAMILY PROTEIN (AFU_ORTHOLOGUE AFUA_5G07500)"/>
    <property type="match status" value="1"/>
</dbReference>
<evidence type="ECO:0000259" key="2">
    <source>
        <dbReference type="Pfam" id="PF00144"/>
    </source>
</evidence>
<dbReference type="RefSeq" id="WP_183939036.1">
    <property type="nucleotide sequence ID" value="NZ_BAABBG010000001.1"/>
</dbReference>
<dbReference type="PANTHER" id="PTHR43283">
    <property type="entry name" value="BETA-LACTAMASE-RELATED"/>
    <property type="match status" value="1"/>
</dbReference>
<dbReference type="Proteomes" id="UP000581447">
    <property type="component" value="Unassembled WGS sequence"/>
</dbReference>
<accession>A0A840AXX0</accession>
<comment type="caution">
    <text evidence="3">The sequence shown here is derived from an EMBL/GenBank/DDBJ whole genome shotgun (WGS) entry which is preliminary data.</text>
</comment>
<protein>
    <submittedName>
        <fullName evidence="3">CubicO group peptidase (Beta-lactamase class C family)</fullName>
    </submittedName>
</protein>
<feature type="chain" id="PRO_5032675045" evidence="1">
    <location>
        <begin position="26"/>
        <end position="391"/>
    </location>
</feature>
<evidence type="ECO:0000313" key="3">
    <source>
        <dbReference type="EMBL" id="MBB3941877.1"/>
    </source>
</evidence>
<dbReference type="AlphaFoldDB" id="A0A840AXX0"/>
<dbReference type="EMBL" id="JACIEA010000001">
    <property type="protein sequence ID" value="MBB3941877.1"/>
    <property type="molecule type" value="Genomic_DNA"/>
</dbReference>
<reference evidence="3 4" key="1">
    <citation type="submission" date="2020-08" db="EMBL/GenBank/DDBJ databases">
        <title>Genomic Encyclopedia of Type Strains, Phase IV (KMG-IV): sequencing the most valuable type-strain genomes for metagenomic binning, comparative biology and taxonomic classification.</title>
        <authorList>
            <person name="Goeker M."/>
        </authorList>
    </citation>
    <scope>NUCLEOTIDE SEQUENCE [LARGE SCALE GENOMIC DNA]</scope>
    <source>
        <strain evidence="3 4">DSM 29050</strain>
    </source>
</reference>
<sequence>MMQRIRQSWSKAQVASLATALSIFAAALGGSATTPASAELALPAAAEVRVDFTADSITHGVAQGDAGVAGRPVTLDDPARVASISKLVVAIAAMRLAEQGVLDLDRDVGLYLGWPVRNPAFPDVPVTMRALLSHQSGLRDSVDYIVPLDGELSNVIANPKAWDGAHPPGSYFSYANINSPVIAAVLESAAGERFDRLMARLVLTPLGLDACYNWGAGCSEGRRAQAVTLLRPNGDLARDAAMKGPDPCAVYPATNGSCDVDALYVLGRNGSAFSPQGGLRISARDLAKVGQLLLRQGAPLLSKKSFAEMTAPVWTFNGSNGDDDKGYFTAYGLGVHWLEDNAGNRWFGHVGEAYSLRAGFWINPAQGKGFYRYVTMVDEFSPVGHCFDRCP</sequence>
<dbReference type="InterPro" id="IPR012338">
    <property type="entry name" value="Beta-lactam/transpept-like"/>
</dbReference>
<name>A0A840AXX0_9SPHN</name>